<keyword evidence="13" id="KW-1185">Reference proteome</keyword>
<feature type="compositionally biased region" description="Low complexity" evidence="9">
    <location>
        <begin position="120"/>
        <end position="130"/>
    </location>
</feature>
<evidence type="ECO:0000313" key="12">
    <source>
        <dbReference type="EMBL" id="ORY43034.1"/>
    </source>
</evidence>
<dbReference type="InterPro" id="IPR018490">
    <property type="entry name" value="cNMP-bd_dom_sf"/>
</dbReference>
<dbReference type="SMART" id="SM00100">
    <property type="entry name" value="cNMP"/>
    <property type="match status" value="1"/>
</dbReference>
<dbReference type="PROSITE" id="PS00889">
    <property type="entry name" value="CNMP_BINDING_2"/>
    <property type="match status" value="1"/>
</dbReference>
<evidence type="ECO:0000259" key="11">
    <source>
        <dbReference type="PROSITE" id="PS50042"/>
    </source>
</evidence>
<sequence>MSDDPTSDQPTSSNPLNDQGVNNNIIPLVNATTSSPPTATPAPNFNSTFLSPKVHRKKLESTPRNSPDSPAASSSFVMIPALSSSPANTGSSDMSRYGATANSQGFSTNSLERNRDYVVSPSPSSLLLSPHRTPGRGFLQGLPDSVPSKERDSMTRSNSFRSNIVPGWRRSNQASPRTSPLTAFQPEGQAQNAEQQHGLDSPKAIHVPRSSPFVEPIAFKEPTTFAAKRAASMAKQKTAADLPRHLQGLRRSSVQASTSPEEIAPAKLLSQPSFSKIIFSAFSASRSTSVSEPPKPKKRHSSSSDQQTTYIEPQQSFGSRGSSSAAQKRASLKPQDPILEDDPMSPPPPPIPSSPTSSSRRSSFSVPLKAPMIVESTLSPPPLARAPASKSAHSNVLFLDDGRGSDSLRKYKGGLAYAATGQSYVSLRKSQTASQHFEEKEINVGLKYHPIILWMMERQASILQSIWFKRIVDFLASDKTCIFIWFGIVLFMHTVITTIFIISVWLIIPGIWVYNLAQLFVVSSTVIAHLASKKLSSIIQRSITSSDLMRGRITIPEIADYWVHGPLSPAYKVIRTGAIIELISDAIVIISSISFSWADVQTKLITGVCQPPLYINASLPPGIDVPQYVQGDVDYAEVYNYGLPLADGLIGGWPGWPNSNPKDDFWMFGEGPVYIIQLLCDNGTPRPDLSTDLGIATHVSSRLLEKNSRSIMLETDILFPAGSVYDDVRKTLHNTTVLQTCSSLITVSYGTIAYEFHSDQWNMVTNGQHRNIRSQDAGFYAEYPSSIYQYSKDAYNLFEKFPDKYGVLPLFSETVKIVFQNNSYYPSQGAVFCNLLSEGTYPDGYYHTAATYRGMATGIGVAAHFAMMQYTAGITTPCEYMGYTGSGQLKVPQLAIFLSAASSVIACFVKLFEIIWWSFAQTETDAYHAYRRARRLLRHPMRFAMDMAEMLQFGMVAGKKEEDVCDVNTTRAIEELGGGRIHYGEDAVTTECEAGHLRIAEYGKVKSILPDRMYGTMRINDNFEIDELLGGLQLLPTMSAEDRKELNLATCKQLLKRVPFLKREMRDGRDDIFYDMLSGMLIERMYNPGVFIVRQGDEAVEMFFLLSGKVNIIVNDAIVASLKEGNFFGELALIENIPRTASIVATRYCNVFCLHSSDFRAILDQFEDVKERIHSIHKERMSRVAMERTSEAFETNSLKQSIHRLSALLSKNQNK</sequence>
<dbReference type="PROSITE" id="PS50042">
    <property type="entry name" value="CNMP_BINDING_3"/>
    <property type="match status" value="1"/>
</dbReference>
<dbReference type="SUPFAM" id="SSF51206">
    <property type="entry name" value="cAMP-binding domain-like"/>
    <property type="match status" value="1"/>
</dbReference>
<feature type="domain" description="Cyclic nucleotide-binding" evidence="11">
    <location>
        <begin position="1081"/>
        <end position="1180"/>
    </location>
</feature>
<feature type="region of interest" description="Disordered" evidence="9">
    <location>
        <begin position="285"/>
        <end position="365"/>
    </location>
</feature>
<dbReference type="EMBL" id="MCGO01000026">
    <property type="protein sequence ID" value="ORY43034.1"/>
    <property type="molecule type" value="Genomic_DNA"/>
</dbReference>
<keyword evidence="6 10" id="KW-0472">Membrane</keyword>
<dbReference type="InterPro" id="IPR000595">
    <property type="entry name" value="cNMP-bd_dom"/>
</dbReference>
<feature type="compositionally biased region" description="Polar residues" evidence="9">
    <location>
        <begin position="14"/>
        <end position="25"/>
    </location>
</feature>
<evidence type="ECO:0000256" key="7">
    <source>
        <dbReference type="ARBA" id="ARBA00023286"/>
    </source>
</evidence>
<dbReference type="PROSITE" id="PS00888">
    <property type="entry name" value="CNMP_BINDING_1"/>
    <property type="match status" value="1"/>
</dbReference>
<keyword evidence="8" id="KW-0407">Ion channel</keyword>
<keyword evidence="2" id="KW-0813">Transport</keyword>
<proteinExistence type="predicted"/>
<evidence type="ECO:0000256" key="2">
    <source>
        <dbReference type="ARBA" id="ARBA00022448"/>
    </source>
</evidence>
<evidence type="ECO:0000256" key="9">
    <source>
        <dbReference type="SAM" id="MobiDB-lite"/>
    </source>
</evidence>
<dbReference type="InterPro" id="IPR050866">
    <property type="entry name" value="CNG_cation_channel"/>
</dbReference>
<organism evidence="12 13">
    <name type="scientific">Rhizoclosmatium globosum</name>
    <dbReference type="NCBI Taxonomy" id="329046"/>
    <lineage>
        <taxon>Eukaryota</taxon>
        <taxon>Fungi</taxon>
        <taxon>Fungi incertae sedis</taxon>
        <taxon>Chytridiomycota</taxon>
        <taxon>Chytridiomycota incertae sedis</taxon>
        <taxon>Chytridiomycetes</taxon>
        <taxon>Chytridiales</taxon>
        <taxon>Chytriomycetaceae</taxon>
        <taxon>Rhizoclosmatium</taxon>
    </lineage>
</organism>
<dbReference type="Proteomes" id="UP000193642">
    <property type="component" value="Unassembled WGS sequence"/>
</dbReference>
<feature type="compositionally biased region" description="Low complexity" evidence="9">
    <location>
        <begin position="30"/>
        <end position="48"/>
    </location>
</feature>
<dbReference type="Gene3D" id="2.60.120.10">
    <property type="entry name" value="Jelly Rolls"/>
    <property type="match status" value="1"/>
</dbReference>
<evidence type="ECO:0000256" key="1">
    <source>
        <dbReference type="ARBA" id="ARBA00004141"/>
    </source>
</evidence>
<evidence type="ECO:0000313" key="13">
    <source>
        <dbReference type="Proteomes" id="UP000193642"/>
    </source>
</evidence>
<evidence type="ECO:0000256" key="5">
    <source>
        <dbReference type="ARBA" id="ARBA00023065"/>
    </source>
</evidence>
<evidence type="ECO:0000256" key="8">
    <source>
        <dbReference type="ARBA" id="ARBA00023303"/>
    </source>
</evidence>
<comment type="caution">
    <text evidence="12">The sequence shown here is derived from an EMBL/GenBank/DDBJ whole genome shotgun (WGS) entry which is preliminary data.</text>
</comment>
<evidence type="ECO:0000256" key="10">
    <source>
        <dbReference type="SAM" id="Phobius"/>
    </source>
</evidence>
<gene>
    <name evidence="12" type="ORF">BCR33DRAFT_717764</name>
</gene>
<feature type="compositionally biased region" description="Polar residues" evidence="9">
    <location>
        <begin position="170"/>
        <end position="183"/>
    </location>
</feature>
<comment type="subcellular location">
    <subcellularLocation>
        <location evidence="1">Membrane</location>
        <topology evidence="1">Multi-pass membrane protein</topology>
    </subcellularLocation>
</comment>
<feature type="compositionally biased region" description="Polar residues" evidence="9">
    <location>
        <begin position="305"/>
        <end position="326"/>
    </location>
</feature>
<dbReference type="CDD" id="cd00038">
    <property type="entry name" value="CAP_ED"/>
    <property type="match status" value="1"/>
</dbReference>
<reference evidence="12 13" key="1">
    <citation type="submission" date="2016-07" db="EMBL/GenBank/DDBJ databases">
        <title>Pervasive Adenine N6-methylation of Active Genes in Fungi.</title>
        <authorList>
            <consortium name="DOE Joint Genome Institute"/>
            <person name="Mondo S.J."/>
            <person name="Dannebaum R.O."/>
            <person name="Kuo R.C."/>
            <person name="Labutti K."/>
            <person name="Haridas S."/>
            <person name="Kuo A."/>
            <person name="Salamov A."/>
            <person name="Ahrendt S.R."/>
            <person name="Lipzen A."/>
            <person name="Sullivan W."/>
            <person name="Andreopoulos W.B."/>
            <person name="Clum A."/>
            <person name="Lindquist E."/>
            <person name="Daum C."/>
            <person name="Ramamoorthy G.K."/>
            <person name="Gryganskyi A."/>
            <person name="Culley D."/>
            <person name="Magnuson J.K."/>
            <person name="James T.Y."/>
            <person name="O'Malley M.A."/>
            <person name="Stajich J.E."/>
            <person name="Spatafora J.W."/>
            <person name="Visel A."/>
            <person name="Grigoriev I.V."/>
        </authorList>
    </citation>
    <scope>NUCLEOTIDE SEQUENCE [LARGE SCALE GENOMIC DNA]</scope>
    <source>
        <strain evidence="12 13">JEL800</strain>
    </source>
</reference>
<dbReference type="PANTHER" id="PTHR45638">
    <property type="entry name" value="CYCLIC NUCLEOTIDE-GATED CATION CHANNEL SUBUNIT A"/>
    <property type="match status" value="1"/>
</dbReference>
<feature type="compositionally biased region" description="Polar residues" evidence="9">
    <location>
        <begin position="62"/>
        <end position="111"/>
    </location>
</feature>
<keyword evidence="3 10" id="KW-0812">Transmembrane</keyword>
<feature type="compositionally biased region" description="Pro residues" evidence="9">
    <location>
        <begin position="344"/>
        <end position="353"/>
    </location>
</feature>
<accession>A0A1Y2C819</accession>
<name>A0A1Y2C819_9FUNG</name>
<feature type="transmembrane region" description="Helical" evidence="10">
    <location>
        <begin position="512"/>
        <end position="531"/>
    </location>
</feature>
<dbReference type="AlphaFoldDB" id="A0A1Y2C819"/>
<keyword evidence="7" id="KW-1071">Ligand-gated ion channel</keyword>
<dbReference type="PANTHER" id="PTHR45638:SF11">
    <property type="entry name" value="CYCLIC NUCLEOTIDE-GATED CATION CHANNEL SUBUNIT A"/>
    <property type="match status" value="1"/>
</dbReference>
<feature type="compositionally biased region" description="Low complexity" evidence="9">
    <location>
        <begin position="354"/>
        <end position="365"/>
    </location>
</feature>
<feature type="transmembrane region" description="Helical" evidence="10">
    <location>
        <begin position="482"/>
        <end position="506"/>
    </location>
</feature>
<keyword evidence="4 10" id="KW-1133">Transmembrane helix</keyword>
<dbReference type="Pfam" id="PF00027">
    <property type="entry name" value="cNMP_binding"/>
    <property type="match status" value="1"/>
</dbReference>
<feature type="region of interest" description="Disordered" evidence="9">
    <location>
        <begin position="1"/>
        <end position="183"/>
    </location>
</feature>
<dbReference type="GO" id="GO:0016020">
    <property type="term" value="C:membrane"/>
    <property type="evidence" value="ECO:0007669"/>
    <property type="project" value="UniProtKB-SubCell"/>
</dbReference>
<evidence type="ECO:0000256" key="4">
    <source>
        <dbReference type="ARBA" id="ARBA00022989"/>
    </source>
</evidence>
<dbReference type="GO" id="GO:0044877">
    <property type="term" value="F:protein-containing complex binding"/>
    <property type="evidence" value="ECO:0007669"/>
    <property type="project" value="TreeGrafter"/>
</dbReference>
<evidence type="ECO:0000256" key="3">
    <source>
        <dbReference type="ARBA" id="ARBA00022692"/>
    </source>
</evidence>
<dbReference type="GO" id="GO:0005221">
    <property type="term" value="F:intracellularly cyclic nucleotide-activated monoatomic cation channel activity"/>
    <property type="evidence" value="ECO:0007669"/>
    <property type="project" value="InterPro"/>
</dbReference>
<evidence type="ECO:0000256" key="6">
    <source>
        <dbReference type="ARBA" id="ARBA00023136"/>
    </source>
</evidence>
<keyword evidence="5" id="KW-0406">Ion transport</keyword>
<protein>
    <recommendedName>
        <fullName evidence="11">Cyclic nucleotide-binding domain-containing protein</fullName>
    </recommendedName>
</protein>
<dbReference type="InterPro" id="IPR018488">
    <property type="entry name" value="cNMP-bd_CS"/>
</dbReference>
<dbReference type="InterPro" id="IPR014710">
    <property type="entry name" value="RmlC-like_jellyroll"/>
</dbReference>
<feature type="region of interest" description="Disordered" evidence="9">
    <location>
        <begin position="236"/>
        <end position="258"/>
    </location>
</feature>
<dbReference type="OrthoDB" id="2021138at2759"/>